<dbReference type="GO" id="GO:0031012">
    <property type="term" value="C:extracellular matrix"/>
    <property type="evidence" value="ECO:0007669"/>
    <property type="project" value="InterPro"/>
</dbReference>
<evidence type="ECO:0000256" key="2">
    <source>
        <dbReference type="ARBA" id="ARBA00022670"/>
    </source>
</evidence>
<keyword evidence="8" id="KW-0865">Zymogen</keyword>
<feature type="binding site" evidence="9">
    <location>
        <position position="272"/>
    </location>
    <ligand>
        <name>Zn(2+)</name>
        <dbReference type="ChEBI" id="CHEBI:29105"/>
        <label>2</label>
        <note>catalytic</note>
    </ligand>
</feature>
<evidence type="ECO:0000256" key="8">
    <source>
        <dbReference type="ARBA" id="ARBA00023145"/>
    </source>
</evidence>
<evidence type="ECO:0000256" key="10">
    <source>
        <dbReference type="SAM" id="SignalP"/>
    </source>
</evidence>
<dbReference type="FunFam" id="3.40.390.10:FF:000058">
    <property type="entry name" value="Metalloendoproteinase 5-MMP"/>
    <property type="match status" value="1"/>
</dbReference>
<dbReference type="OrthoDB" id="1428718at2759"/>
<gene>
    <name evidence="12" type="ORF">TSUD_221130</name>
</gene>
<feature type="binding site" evidence="9">
    <location>
        <position position="276"/>
    </location>
    <ligand>
        <name>Zn(2+)</name>
        <dbReference type="ChEBI" id="CHEBI:29105"/>
        <label>2</label>
        <note>catalytic</note>
    </ligand>
</feature>
<dbReference type="Pfam" id="PF01471">
    <property type="entry name" value="PG_binding_1"/>
    <property type="match status" value="1"/>
</dbReference>
<dbReference type="InterPro" id="IPR024079">
    <property type="entry name" value="MetalloPept_cat_dom_sf"/>
</dbReference>
<dbReference type="Pfam" id="PF00413">
    <property type="entry name" value="Peptidase_M10"/>
    <property type="match status" value="1"/>
</dbReference>
<sequence>MKYSHSYLFLLFITAHITLSISGRIPLPSPGLRQQIGKEIRGQAVHYVFQKAIDLIKGLSPSQRVKEIQGLSLIKQYLYDFGYLQQSGTFDNFLDKDTISAIELYQQNFNLQDTGDLNNQTLQQMLLPRCGVPDIDFEYSLTDTNESWPKGNKWFPKGTKNLSYGFAPVSKIPLDAIKVFRNALTRWSTTTKILNFTETSYDDANIKIGFYIYDDGVEDVVVGDTFISLQLNSSVKSGVMRLDASKYWILPTYNDSLSWQDGEFDLETVAMHQIGHLLGLDHSFEEDSIMYPNILPSQQRKVQITASDNETIHQLYTNAVKADTNHGHVGSSSGLITSMFLGFALVAMLN</sequence>
<evidence type="ECO:0000256" key="4">
    <source>
        <dbReference type="ARBA" id="ARBA00022729"/>
    </source>
</evidence>
<protein>
    <recommendedName>
        <fullName evidence="11">Peptidase metallopeptidase domain-containing protein</fullName>
    </recommendedName>
</protein>
<keyword evidence="2" id="KW-0645">Protease</keyword>
<keyword evidence="3 9" id="KW-0479">Metal-binding</keyword>
<dbReference type="EMBL" id="DF973334">
    <property type="protein sequence ID" value="GAU26386.1"/>
    <property type="molecule type" value="Genomic_DNA"/>
</dbReference>
<dbReference type="SUPFAM" id="SSF55486">
    <property type="entry name" value="Metalloproteases ('zincins'), catalytic domain"/>
    <property type="match status" value="1"/>
</dbReference>
<feature type="binding site" evidence="9">
    <location>
        <position position="282"/>
    </location>
    <ligand>
        <name>Zn(2+)</name>
        <dbReference type="ChEBI" id="CHEBI:29105"/>
        <label>2</label>
        <note>catalytic</note>
    </ligand>
</feature>
<dbReference type="PANTHER" id="PTHR10201:SF259">
    <property type="entry name" value="MATRIXIN PROTEIN"/>
    <property type="match status" value="1"/>
</dbReference>
<accession>A0A2Z6M3D9</accession>
<dbReference type="InterPro" id="IPR021158">
    <property type="entry name" value="Pept_M10A_Zn_BS"/>
</dbReference>
<evidence type="ECO:0000256" key="3">
    <source>
        <dbReference type="ARBA" id="ARBA00022723"/>
    </source>
</evidence>
<feature type="signal peptide" evidence="10">
    <location>
        <begin position="1"/>
        <end position="20"/>
    </location>
</feature>
<evidence type="ECO:0000259" key="11">
    <source>
        <dbReference type="SMART" id="SM00235"/>
    </source>
</evidence>
<feature type="binding site" evidence="9">
    <location>
        <position position="290"/>
    </location>
    <ligand>
        <name>Zn(2+)</name>
        <dbReference type="ChEBI" id="CHEBI:29105"/>
        <label>2</label>
        <note>catalytic</note>
    </ligand>
</feature>
<dbReference type="InterPro" id="IPR001818">
    <property type="entry name" value="Pept_M10_metallopeptidase"/>
</dbReference>
<evidence type="ECO:0000256" key="1">
    <source>
        <dbReference type="ARBA" id="ARBA00009614"/>
    </source>
</evidence>
<evidence type="ECO:0000256" key="7">
    <source>
        <dbReference type="ARBA" id="ARBA00023049"/>
    </source>
</evidence>
<dbReference type="PROSITE" id="PS00546">
    <property type="entry name" value="CYSTEINE_SWITCH"/>
    <property type="match status" value="1"/>
</dbReference>
<dbReference type="GO" id="GO:0030198">
    <property type="term" value="P:extracellular matrix organization"/>
    <property type="evidence" value="ECO:0007669"/>
    <property type="project" value="TreeGrafter"/>
</dbReference>
<keyword evidence="4 10" id="KW-0732">Signal</keyword>
<evidence type="ECO:0000256" key="6">
    <source>
        <dbReference type="ARBA" id="ARBA00022833"/>
    </source>
</evidence>
<feature type="chain" id="PRO_5016293411" description="Peptidase metallopeptidase domain-containing protein" evidence="10">
    <location>
        <begin position="21"/>
        <end position="350"/>
    </location>
</feature>
<organism evidence="12 13">
    <name type="scientific">Trifolium subterraneum</name>
    <name type="common">Subterranean clover</name>
    <dbReference type="NCBI Taxonomy" id="3900"/>
    <lineage>
        <taxon>Eukaryota</taxon>
        <taxon>Viridiplantae</taxon>
        <taxon>Streptophyta</taxon>
        <taxon>Embryophyta</taxon>
        <taxon>Tracheophyta</taxon>
        <taxon>Spermatophyta</taxon>
        <taxon>Magnoliopsida</taxon>
        <taxon>eudicotyledons</taxon>
        <taxon>Gunneridae</taxon>
        <taxon>Pentapetalae</taxon>
        <taxon>rosids</taxon>
        <taxon>fabids</taxon>
        <taxon>Fabales</taxon>
        <taxon>Fabaceae</taxon>
        <taxon>Papilionoideae</taxon>
        <taxon>50 kb inversion clade</taxon>
        <taxon>NPAAA clade</taxon>
        <taxon>Hologalegina</taxon>
        <taxon>IRL clade</taxon>
        <taxon>Trifolieae</taxon>
        <taxon>Trifolium</taxon>
    </lineage>
</organism>
<keyword evidence="7" id="KW-0482">Metalloprotease</keyword>
<dbReference type="PANTHER" id="PTHR10201">
    <property type="entry name" value="MATRIX METALLOPROTEINASE"/>
    <property type="match status" value="1"/>
</dbReference>
<dbReference type="SMART" id="SM00235">
    <property type="entry name" value="ZnMc"/>
    <property type="match status" value="1"/>
</dbReference>
<dbReference type="GO" id="GO:0008270">
    <property type="term" value="F:zinc ion binding"/>
    <property type="evidence" value="ECO:0007669"/>
    <property type="project" value="InterPro"/>
</dbReference>
<keyword evidence="13" id="KW-1185">Reference proteome</keyword>
<feature type="binding site" evidence="9">
    <location>
        <position position="223"/>
    </location>
    <ligand>
        <name>Ca(2+)</name>
        <dbReference type="ChEBI" id="CHEBI:29108"/>
        <label>3</label>
    </ligand>
</feature>
<evidence type="ECO:0000313" key="12">
    <source>
        <dbReference type="EMBL" id="GAU26386.1"/>
    </source>
</evidence>
<comment type="cofactor">
    <cofactor evidence="9">
        <name>Zn(2+)</name>
        <dbReference type="ChEBI" id="CHEBI:29105"/>
    </cofactor>
    <text evidence="9">Binds 2 Zn(2+) ions per subunit.</text>
</comment>
<evidence type="ECO:0000256" key="5">
    <source>
        <dbReference type="ARBA" id="ARBA00022801"/>
    </source>
</evidence>
<keyword evidence="9" id="KW-0106">Calcium</keyword>
<keyword evidence="6 9" id="KW-0862">Zinc</keyword>
<feature type="domain" description="Peptidase metallopeptidase" evidence="11">
    <location>
        <begin position="150"/>
        <end position="318"/>
    </location>
</feature>
<reference evidence="13" key="1">
    <citation type="journal article" date="2017" name="Front. Plant Sci.">
        <title>Climate Clever Clovers: New Paradigm to Reduce the Environmental Footprint of Ruminants by Breeding Low Methanogenic Forages Utilizing Haplotype Variation.</title>
        <authorList>
            <person name="Kaur P."/>
            <person name="Appels R."/>
            <person name="Bayer P.E."/>
            <person name="Keeble-Gagnere G."/>
            <person name="Wang J."/>
            <person name="Hirakawa H."/>
            <person name="Shirasawa K."/>
            <person name="Vercoe P."/>
            <person name="Stefanova K."/>
            <person name="Durmic Z."/>
            <person name="Nichols P."/>
            <person name="Revell C."/>
            <person name="Isobe S.N."/>
            <person name="Edwards D."/>
            <person name="Erskine W."/>
        </authorList>
    </citation>
    <scope>NUCLEOTIDE SEQUENCE [LARGE SCALE GENOMIC DNA]</scope>
    <source>
        <strain evidence="13">cv. Daliak</strain>
    </source>
</reference>
<dbReference type="InterPro" id="IPR006026">
    <property type="entry name" value="Peptidase_Metallo"/>
</dbReference>
<comment type="cofactor">
    <cofactor evidence="9">
        <name>Ca(2+)</name>
        <dbReference type="ChEBI" id="CHEBI:29108"/>
    </cofactor>
    <text evidence="9">Can bind about 5 Ca(2+) ions per subunit.</text>
</comment>
<dbReference type="Gene3D" id="3.40.390.10">
    <property type="entry name" value="Collagenase (Catalytic Domain)"/>
    <property type="match status" value="1"/>
</dbReference>
<dbReference type="GO" id="GO:0004222">
    <property type="term" value="F:metalloendopeptidase activity"/>
    <property type="evidence" value="ECO:0007669"/>
    <property type="project" value="InterPro"/>
</dbReference>
<feature type="binding site" description="in inhibited form" evidence="9">
    <location>
        <position position="130"/>
    </location>
    <ligand>
        <name>Zn(2+)</name>
        <dbReference type="ChEBI" id="CHEBI:29105"/>
        <label>2</label>
        <note>catalytic</note>
    </ligand>
</feature>
<dbReference type="InterPro" id="IPR002477">
    <property type="entry name" value="Peptidoglycan-bd-like"/>
</dbReference>
<dbReference type="AlphaFoldDB" id="A0A2Z6M3D9"/>
<evidence type="ECO:0000313" key="13">
    <source>
        <dbReference type="Proteomes" id="UP000242715"/>
    </source>
</evidence>
<dbReference type="PRINTS" id="PR00138">
    <property type="entry name" value="MATRIXIN"/>
</dbReference>
<feature type="binding site" evidence="9">
    <location>
        <position position="243"/>
    </location>
    <ligand>
        <name>Ca(2+)</name>
        <dbReference type="ChEBI" id="CHEBI:29108"/>
        <label>3</label>
    </ligand>
</feature>
<dbReference type="SUPFAM" id="SSF47090">
    <property type="entry name" value="PGBD-like"/>
    <property type="match status" value="1"/>
</dbReference>
<name>A0A2Z6M3D9_TRISU</name>
<evidence type="ECO:0000256" key="9">
    <source>
        <dbReference type="PIRSR" id="PIRSR621190-2"/>
    </source>
</evidence>
<dbReference type="InterPro" id="IPR021190">
    <property type="entry name" value="Pept_M10A"/>
</dbReference>
<keyword evidence="5" id="KW-0378">Hydrolase</keyword>
<dbReference type="InterPro" id="IPR036365">
    <property type="entry name" value="PGBD-like_sf"/>
</dbReference>
<dbReference type="Proteomes" id="UP000242715">
    <property type="component" value="Unassembled WGS sequence"/>
</dbReference>
<comment type="similarity">
    <text evidence="1">Belongs to the peptidase M10A family. Matrix metalloproteinases (MMPs) subfamily.</text>
</comment>
<dbReference type="GO" id="GO:0006508">
    <property type="term" value="P:proteolysis"/>
    <property type="evidence" value="ECO:0007669"/>
    <property type="project" value="UniProtKB-KW"/>
</dbReference>
<proteinExistence type="inferred from homology"/>
<dbReference type="GO" id="GO:0030574">
    <property type="term" value="P:collagen catabolic process"/>
    <property type="evidence" value="ECO:0007669"/>
    <property type="project" value="TreeGrafter"/>
</dbReference>